<dbReference type="AlphaFoldDB" id="A0A540LY12"/>
<proteinExistence type="predicted"/>
<dbReference type="Pfam" id="PF03378">
    <property type="entry name" value="CAS_CSE1"/>
    <property type="match status" value="1"/>
</dbReference>
<dbReference type="EMBL" id="VIEB01000421">
    <property type="protein sequence ID" value="TQD91385.1"/>
    <property type="molecule type" value="Genomic_DNA"/>
</dbReference>
<organism evidence="3 4">
    <name type="scientific">Malus baccata</name>
    <name type="common">Siberian crab apple</name>
    <name type="synonym">Pyrus baccata</name>
    <dbReference type="NCBI Taxonomy" id="106549"/>
    <lineage>
        <taxon>Eukaryota</taxon>
        <taxon>Viridiplantae</taxon>
        <taxon>Streptophyta</taxon>
        <taxon>Embryophyta</taxon>
        <taxon>Tracheophyta</taxon>
        <taxon>Spermatophyta</taxon>
        <taxon>Magnoliopsida</taxon>
        <taxon>eudicotyledons</taxon>
        <taxon>Gunneridae</taxon>
        <taxon>Pentapetalae</taxon>
        <taxon>rosids</taxon>
        <taxon>fabids</taxon>
        <taxon>Rosales</taxon>
        <taxon>Rosaceae</taxon>
        <taxon>Amygdaloideae</taxon>
        <taxon>Maleae</taxon>
        <taxon>Malus</taxon>
    </lineage>
</organism>
<reference evidence="3 4" key="1">
    <citation type="journal article" date="2019" name="G3 (Bethesda)">
        <title>Sequencing of a Wild Apple (Malus baccata) Genome Unravels the Differences Between Cultivated and Wild Apple Species Regarding Disease Resistance and Cold Tolerance.</title>
        <authorList>
            <person name="Chen X."/>
        </authorList>
    </citation>
    <scope>NUCLEOTIDE SEQUENCE [LARGE SCALE GENOMIC DNA]</scope>
    <source>
        <strain evidence="4">cv. Shandingzi</strain>
        <tissue evidence="3">Leaves</tissue>
    </source>
</reference>
<feature type="region of interest" description="Disordered" evidence="1">
    <location>
        <begin position="1"/>
        <end position="23"/>
    </location>
</feature>
<comment type="caution">
    <text evidence="3">The sequence shown here is derived from an EMBL/GenBank/DDBJ whole genome shotgun (WGS) entry which is preliminary data.</text>
</comment>
<feature type="domain" description="Exportin-2 C-terminal" evidence="2">
    <location>
        <begin position="1"/>
        <end position="92"/>
    </location>
</feature>
<sequence>MLESSMTLLARPEQGRVEEDPEMPDIAENAGYSATFVHLHNAGKREDDPLKDIRDPKEFLVNSLARLAALSPGRYPQVFSQYLDPTNQAELHRLCEFYKCPIA</sequence>
<protein>
    <recommendedName>
        <fullName evidence="2">Exportin-2 C-terminal domain-containing protein</fullName>
    </recommendedName>
</protein>
<dbReference type="InterPro" id="IPR011989">
    <property type="entry name" value="ARM-like"/>
</dbReference>
<evidence type="ECO:0000256" key="1">
    <source>
        <dbReference type="SAM" id="MobiDB-lite"/>
    </source>
</evidence>
<accession>A0A540LY12</accession>
<name>A0A540LY12_MALBA</name>
<gene>
    <name evidence="3" type="ORF">C1H46_023005</name>
</gene>
<evidence type="ECO:0000259" key="2">
    <source>
        <dbReference type="Pfam" id="PF03378"/>
    </source>
</evidence>
<keyword evidence="4" id="KW-1185">Reference proteome</keyword>
<dbReference type="STRING" id="106549.A0A540LY12"/>
<dbReference type="InterPro" id="IPR005043">
    <property type="entry name" value="XPO2_C"/>
</dbReference>
<evidence type="ECO:0000313" key="3">
    <source>
        <dbReference type="EMBL" id="TQD91385.1"/>
    </source>
</evidence>
<dbReference type="GO" id="GO:0031267">
    <property type="term" value="F:small GTPase binding"/>
    <property type="evidence" value="ECO:0007669"/>
    <property type="project" value="InterPro"/>
</dbReference>
<dbReference type="Gene3D" id="1.25.10.10">
    <property type="entry name" value="Leucine-rich Repeat Variant"/>
    <property type="match status" value="1"/>
</dbReference>
<evidence type="ECO:0000313" key="4">
    <source>
        <dbReference type="Proteomes" id="UP000315295"/>
    </source>
</evidence>
<dbReference type="Proteomes" id="UP000315295">
    <property type="component" value="Unassembled WGS sequence"/>
</dbReference>